<organism evidence="4 5">
    <name type="scientific">Phtheirospermum japonicum</name>
    <dbReference type="NCBI Taxonomy" id="374723"/>
    <lineage>
        <taxon>Eukaryota</taxon>
        <taxon>Viridiplantae</taxon>
        <taxon>Streptophyta</taxon>
        <taxon>Embryophyta</taxon>
        <taxon>Tracheophyta</taxon>
        <taxon>Spermatophyta</taxon>
        <taxon>Magnoliopsida</taxon>
        <taxon>eudicotyledons</taxon>
        <taxon>Gunneridae</taxon>
        <taxon>Pentapetalae</taxon>
        <taxon>asterids</taxon>
        <taxon>lamiids</taxon>
        <taxon>Lamiales</taxon>
        <taxon>Orobanchaceae</taxon>
        <taxon>Orobanchaceae incertae sedis</taxon>
        <taxon>Phtheirospermum</taxon>
    </lineage>
</organism>
<dbReference type="GO" id="GO:0016843">
    <property type="term" value="F:amine-lyase activity"/>
    <property type="evidence" value="ECO:0007669"/>
    <property type="project" value="TreeGrafter"/>
</dbReference>
<dbReference type="GO" id="GO:0006520">
    <property type="term" value="P:amino acid metabolic process"/>
    <property type="evidence" value="ECO:0007669"/>
    <property type="project" value="TreeGrafter"/>
</dbReference>
<name>A0A830D4D0_9LAMI</name>
<dbReference type="Gene3D" id="3.20.20.70">
    <property type="entry name" value="Aldolase class I"/>
    <property type="match status" value="1"/>
</dbReference>
<feature type="region of interest" description="Disordered" evidence="2">
    <location>
        <begin position="66"/>
        <end position="96"/>
    </location>
</feature>
<dbReference type="Pfam" id="PF01680">
    <property type="entry name" value="SOR_SNZ"/>
    <property type="match status" value="1"/>
</dbReference>
<comment type="similarity">
    <text evidence="1">Belongs to the PdxS/SNZ family.</text>
</comment>
<evidence type="ECO:0000313" key="4">
    <source>
        <dbReference type="EMBL" id="GFQ06931.1"/>
    </source>
</evidence>
<dbReference type="PANTHER" id="PTHR31829:SF2">
    <property type="entry name" value="PYRIDOXAL 5'-PHOSPHATE SYNTHASE-LIKE SUBUNIT PDX1.2"/>
    <property type="match status" value="1"/>
</dbReference>
<dbReference type="PANTHER" id="PTHR31829">
    <property type="entry name" value="PYRIDOXAL 5'-PHOSPHATE SYNTHASE SUBUNIT SNZ1-RELATED"/>
    <property type="match status" value="1"/>
</dbReference>
<accession>A0A830D4D0</accession>
<comment type="caution">
    <text evidence="4">The sequence shown here is derived from an EMBL/GenBank/DDBJ whole genome shotgun (WGS) entry which is preliminary data.</text>
</comment>
<evidence type="ECO:0000256" key="2">
    <source>
        <dbReference type="SAM" id="MobiDB-lite"/>
    </source>
</evidence>
<evidence type="ECO:0000259" key="3">
    <source>
        <dbReference type="Pfam" id="PF01680"/>
    </source>
</evidence>
<reference evidence="4" key="1">
    <citation type="submission" date="2020-07" db="EMBL/GenBank/DDBJ databases">
        <title>Ethylene signaling mediates host invasion by parasitic plants.</title>
        <authorList>
            <person name="Yoshida S."/>
        </authorList>
    </citation>
    <scope>NUCLEOTIDE SEQUENCE</scope>
    <source>
        <strain evidence="4">Okayama</strain>
    </source>
</reference>
<gene>
    <name evidence="4" type="ORF">PHJA_002837100</name>
</gene>
<dbReference type="Proteomes" id="UP000653305">
    <property type="component" value="Unassembled WGS sequence"/>
</dbReference>
<evidence type="ECO:0000256" key="1">
    <source>
        <dbReference type="ARBA" id="ARBA00007281"/>
    </source>
</evidence>
<protein>
    <submittedName>
        <fullName evidence="4">Probable pyridoxal biosynthesis protein pdx1.2</fullName>
    </submittedName>
</protein>
<evidence type="ECO:0000313" key="5">
    <source>
        <dbReference type="Proteomes" id="UP000653305"/>
    </source>
</evidence>
<sequence>MLRGGAVFEVTNLDQAKTAESAVPCCVVISNPPRKPGISCMPDLSLIKEIKQALYLRNGKIKGWASRRGADPRVNRRRSHRRERGSCNHRRGSLHQ</sequence>
<feature type="compositionally biased region" description="Basic residues" evidence="2">
    <location>
        <begin position="75"/>
        <end position="96"/>
    </location>
</feature>
<keyword evidence="5" id="KW-1185">Reference proteome</keyword>
<dbReference type="InterPro" id="IPR033755">
    <property type="entry name" value="PdxS/SNZ_N"/>
</dbReference>
<feature type="domain" description="PdxS/SNZ N-terminal" evidence="3">
    <location>
        <begin position="1"/>
        <end position="54"/>
    </location>
</feature>
<dbReference type="AlphaFoldDB" id="A0A830D4D0"/>
<dbReference type="GO" id="GO:0008615">
    <property type="term" value="P:pyridoxine biosynthetic process"/>
    <property type="evidence" value="ECO:0007669"/>
    <property type="project" value="TreeGrafter"/>
</dbReference>
<dbReference type="InterPro" id="IPR001852">
    <property type="entry name" value="PdxS/SNZ"/>
</dbReference>
<dbReference type="InterPro" id="IPR013785">
    <property type="entry name" value="Aldolase_TIM"/>
</dbReference>
<dbReference type="EMBL" id="BMAC01001345">
    <property type="protein sequence ID" value="GFQ06931.1"/>
    <property type="molecule type" value="Genomic_DNA"/>
</dbReference>
<dbReference type="GO" id="GO:0042823">
    <property type="term" value="P:pyridoxal phosphate biosynthetic process"/>
    <property type="evidence" value="ECO:0007669"/>
    <property type="project" value="InterPro"/>
</dbReference>
<proteinExistence type="inferred from homology"/>